<dbReference type="PANTHER" id="PTHR28286">
    <property type="match status" value="1"/>
</dbReference>
<dbReference type="Pfam" id="PF01036">
    <property type="entry name" value="Bac_rhodopsin"/>
    <property type="match status" value="1"/>
</dbReference>
<dbReference type="PRINTS" id="PR00251">
    <property type="entry name" value="BACTRLOPSIN"/>
</dbReference>
<keyword evidence="9 12" id="KW-0472">Membrane</keyword>
<comment type="subcellular location">
    <subcellularLocation>
        <location evidence="1">Membrane</location>
        <topology evidence="1">Multi-pass membrane protein</topology>
    </subcellularLocation>
</comment>
<dbReference type="Gene3D" id="1.20.1070.10">
    <property type="entry name" value="Rhodopsin 7-helix transmembrane proteins"/>
    <property type="match status" value="1"/>
</dbReference>
<dbReference type="AlphaFoldDB" id="A0A1C1CTS3"/>
<dbReference type="InterPro" id="IPR018229">
    <property type="entry name" value="Rhodopsin_retinal_BS"/>
</dbReference>
<keyword evidence="3" id="KW-0600">Photoreceptor protein</keyword>
<evidence type="ECO:0000256" key="5">
    <source>
        <dbReference type="ARBA" id="ARBA00022692"/>
    </source>
</evidence>
<comment type="caution">
    <text evidence="13">The sequence shown here is derived from an EMBL/GenBank/DDBJ whole genome shotgun (WGS) entry which is preliminary data.</text>
</comment>
<gene>
    <name evidence="13" type="ORF">CLCR_08816</name>
</gene>
<evidence type="ECO:0000256" key="11">
    <source>
        <dbReference type="SAM" id="MobiDB-lite"/>
    </source>
</evidence>
<evidence type="ECO:0000256" key="3">
    <source>
        <dbReference type="ARBA" id="ARBA00022543"/>
    </source>
</evidence>
<evidence type="ECO:0000256" key="4">
    <source>
        <dbReference type="ARBA" id="ARBA00022606"/>
    </source>
</evidence>
<dbReference type="GO" id="GO:0005783">
    <property type="term" value="C:endoplasmic reticulum"/>
    <property type="evidence" value="ECO:0007669"/>
    <property type="project" value="TreeGrafter"/>
</dbReference>
<feature type="transmembrane region" description="Helical" evidence="12">
    <location>
        <begin position="142"/>
        <end position="162"/>
    </location>
</feature>
<dbReference type="eggNOG" id="ENOG502QQVQ">
    <property type="taxonomic scope" value="Eukaryota"/>
</dbReference>
<keyword evidence="6" id="KW-0681">Retinal protein</keyword>
<feature type="region of interest" description="Disordered" evidence="11">
    <location>
        <begin position="280"/>
        <end position="301"/>
    </location>
</feature>
<dbReference type="PROSITE" id="PS00950">
    <property type="entry name" value="BACTERIAL_OPSIN_1"/>
    <property type="match status" value="1"/>
</dbReference>
<keyword evidence="5 12" id="KW-0812">Transmembrane</keyword>
<feature type="transmembrane region" description="Helical" evidence="12">
    <location>
        <begin position="66"/>
        <end position="85"/>
    </location>
</feature>
<evidence type="ECO:0000256" key="12">
    <source>
        <dbReference type="SAM" id="Phobius"/>
    </source>
</evidence>
<accession>A0A1C1CTS3</accession>
<feature type="transmembrane region" description="Helical" evidence="12">
    <location>
        <begin position="117"/>
        <end position="135"/>
    </location>
</feature>
<evidence type="ECO:0000256" key="6">
    <source>
        <dbReference type="ARBA" id="ARBA00022925"/>
    </source>
</evidence>
<organism evidence="13 14">
    <name type="scientific">Cladophialophora carrionii</name>
    <dbReference type="NCBI Taxonomy" id="86049"/>
    <lineage>
        <taxon>Eukaryota</taxon>
        <taxon>Fungi</taxon>
        <taxon>Dikarya</taxon>
        <taxon>Ascomycota</taxon>
        <taxon>Pezizomycotina</taxon>
        <taxon>Eurotiomycetes</taxon>
        <taxon>Chaetothyriomycetidae</taxon>
        <taxon>Chaetothyriales</taxon>
        <taxon>Herpotrichiellaceae</taxon>
        <taxon>Cladophialophora</taxon>
    </lineage>
</organism>
<dbReference type="PROSITE" id="PS00327">
    <property type="entry name" value="BACTERIAL_OPSIN_RET"/>
    <property type="match status" value="1"/>
</dbReference>
<keyword evidence="10" id="KW-0675">Receptor</keyword>
<feature type="transmembrane region" description="Helical" evidence="12">
    <location>
        <begin position="168"/>
        <end position="189"/>
    </location>
</feature>
<dbReference type="VEuPathDB" id="FungiDB:G647_06224"/>
<evidence type="ECO:0000313" key="13">
    <source>
        <dbReference type="EMBL" id="OCT51903.1"/>
    </source>
</evidence>
<reference evidence="14" key="1">
    <citation type="submission" date="2015-07" db="EMBL/GenBank/DDBJ databases">
        <authorList>
            <person name="Teixeira M.M."/>
            <person name="Souza R.C."/>
            <person name="Almeida L.G."/>
            <person name="Vicente V.A."/>
            <person name="de Hoog S."/>
            <person name="Bocca A.L."/>
            <person name="de Almeida S.R."/>
            <person name="Vasconcelos A.T."/>
            <person name="Felipe M.S."/>
        </authorList>
    </citation>
    <scope>NUCLEOTIDE SEQUENCE [LARGE SCALE GENOMIC DNA]</scope>
    <source>
        <strain evidence="14">KSF</strain>
    </source>
</reference>
<feature type="transmembrane region" description="Helical" evidence="12">
    <location>
        <begin position="201"/>
        <end position="225"/>
    </location>
</feature>
<dbReference type="CDD" id="cd15239">
    <property type="entry name" value="7tm_YRO2_fungal-like"/>
    <property type="match status" value="1"/>
</dbReference>
<feature type="region of interest" description="Disordered" evidence="11">
    <location>
        <begin position="1"/>
        <end position="22"/>
    </location>
</feature>
<evidence type="ECO:0000256" key="1">
    <source>
        <dbReference type="ARBA" id="ARBA00004141"/>
    </source>
</evidence>
<evidence type="ECO:0000256" key="9">
    <source>
        <dbReference type="ARBA" id="ARBA00023136"/>
    </source>
</evidence>
<evidence type="ECO:0000256" key="8">
    <source>
        <dbReference type="ARBA" id="ARBA00022991"/>
    </source>
</evidence>
<dbReference type="EMBL" id="LGRB01000009">
    <property type="protein sequence ID" value="OCT51903.1"/>
    <property type="molecule type" value="Genomic_DNA"/>
</dbReference>
<dbReference type="VEuPathDB" id="FungiDB:CLCR_08816"/>
<name>A0A1C1CTS3_9EURO</name>
<dbReference type="SUPFAM" id="SSF81321">
    <property type="entry name" value="Family A G protein-coupled receptor-like"/>
    <property type="match status" value="1"/>
</dbReference>
<keyword evidence="4" id="KW-0716">Sensory transduction</keyword>
<evidence type="ECO:0000256" key="2">
    <source>
        <dbReference type="ARBA" id="ARBA00008130"/>
    </source>
</evidence>
<dbReference type="InterPro" id="IPR043476">
    <property type="entry name" value="Yro2-like_7TM"/>
</dbReference>
<feature type="transmembrane region" description="Helical" evidence="12">
    <location>
        <begin position="237"/>
        <end position="257"/>
    </location>
</feature>
<dbReference type="GO" id="GO:0007602">
    <property type="term" value="P:phototransduction"/>
    <property type="evidence" value="ECO:0007669"/>
    <property type="project" value="UniProtKB-KW"/>
</dbReference>
<dbReference type="SMART" id="SM01021">
    <property type="entry name" value="Bac_rhodopsin"/>
    <property type="match status" value="1"/>
</dbReference>
<keyword evidence="14" id="KW-1185">Reference proteome</keyword>
<keyword evidence="8" id="KW-0157">Chromophore</keyword>
<dbReference type="GO" id="GO:0005886">
    <property type="term" value="C:plasma membrane"/>
    <property type="evidence" value="ECO:0007669"/>
    <property type="project" value="TreeGrafter"/>
</dbReference>
<keyword evidence="7 12" id="KW-1133">Transmembrane helix</keyword>
<dbReference type="PANTHER" id="PTHR28286:SF1">
    <property type="entry name" value="30 KDA HEAT SHOCK PROTEIN-RELATED"/>
    <property type="match status" value="1"/>
</dbReference>
<proteinExistence type="inferred from homology"/>
<evidence type="ECO:0000256" key="10">
    <source>
        <dbReference type="ARBA" id="ARBA00023170"/>
    </source>
</evidence>
<dbReference type="OrthoDB" id="536545at2759"/>
<dbReference type="InterPro" id="IPR001425">
    <property type="entry name" value="Arc/bac/fun_rhodopsins"/>
</dbReference>
<feature type="transmembrane region" description="Helical" evidence="12">
    <location>
        <begin position="38"/>
        <end position="59"/>
    </location>
</feature>
<evidence type="ECO:0000313" key="14">
    <source>
        <dbReference type="Proteomes" id="UP000094526"/>
    </source>
</evidence>
<protein>
    <submittedName>
        <fullName evidence="13">Bacteriorhodopsin</fullName>
    </submittedName>
</protein>
<dbReference type="GO" id="GO:0005216">
    <property type="term" value="F:monoatomic ion channel activity"/>
    <property type="evidence" value="ECO:0007669"/>
    <property type="project" value="InterPro"/>
</dbReference>
<sequence length="301" mass="33603">MESNQLHPLFKRNNAVSSNPTQNGKTAAIAVTSHGSDFYYAIMSVMGVVGLGVIIAGHMKPQRHRIFYYITGAINLTAMLAYYAMGSHQGWAPINVEYRRSWSKVAGINREIYYARYIDWFITTPLLLLDLMLTAGLPWPTIVWTIFIDWIMIITGLIGALTPSRWKWGWWTFGTVAMFYVFWNLAGVGRKRAKRLGQDIYRTYMLCGVLTLFVWLCYPIAWGVSEGANIIAPDSEAVFYGVLDFLAKPVFSVALIAGHWNIDPARLGLVINYGEDRASPAEEKAARDATPSVAGDTSVTA</sequence>
<evidence type="ECO:0000256" key="7">
    <source>
        <dbReference type="ARBA" id="ARBA00022989"/>
    </source>
</evidence>
<comment type="similarity">
    <text evidence="2">Belongs to the archaeal/bacterial/fungal opsin family.</text>
</comment>
<dbReference type="GO" id="GO:0009881">
    <property type="term" value="F:photoreceptor activity"/>
    <property type="evidence" value="ECO:0007669"/>
    <property type="project" value="UniProtKB-KW"/>
</dbReference>
<dbReference type="Proteomes" id="UP000094526">
    <property type="component" value="Unassembled WGS sequence"/>
</dbReference>
<dbReference type="FunFam" id="1.20.1070.10:FF:000160">
    <property type="entry name" value="Related to Opsin-1"/>
    <property type="match status" value="1"/>
</dbReference>